<protein>
    <submittedName>
        <fullName evidence="3">Uncharacterized protein</fullName>
    </submittedName>
</protein>
<reference evidence="3" key="1">
    <citation type="journal article" date="2007" name="PLoS ONE">
        <title>The first genome sequence of an elite grapevine cultivar (Pinot noir Vitis vinifera L.): coping with a highly heterozygous genome.</title>
        <authorList>
            <person name="Velasco R."/>
            <person name="Zharkikh A."/>
            <person name="Troggio M."/>
            <person name="Cartwright D.A."/>
            <person name="Cestaro A."/>
            <person name="Pruss D."/>
            <person name="Pindo M."/>
            <person name="FitzGerald L.M."/>
            <person name="Vezzulli S."/>
            <person name="Reid J."/>
            <person name="Malacarne G."/>
            <person name="Iliev D."/>
            <person name="Coppola G."/>
            <person name="Wardell B."/>
            <person name="Micheletti D."/>
            <person name="Macalma T."/>
            <person name="Facci M."/>
            <person name="Mitchell J.T."/>
            <person name="Perazzolli M."/>
            <person name="Eldredge G."/>
            <person name="Gatto P."/>
            <person name="Oyzerski R."/>
            <person name="Moretto M."/>
            <person name="Gutin N."/>
            <person name="Stefanini M."/>
            <person name="Chen Y."/>
            <person name="Segala C."/>
            <person name="Davenport C."/>
            <person name="Dematte L."/>
            <person name="Mraz A."/>
            <person name="Battilana J."/>
            <person name="Stormo K."/>
            <person name="Costa F."/>
            <person name="Tao Q."/>
            <person name="Si-Ammour A."/>
            <person name="Harkins T."/>
            <person name="Lackey A."/>
            <person name="Perbost C."/>
            <person name="Taillon B."/>
            <person name="Stella A."/>
            <person name="Solovyev V."/>
            <person name="Fawcett J.A."/>
            <person name="Sterck L."/>
            <person name="Vandepoele K."/>
            <person name="Grando S.M."/>
            <person name="Toppo S."/>
            <person name="Moser C."/>
            <person name="Lanchbury J."/>
            <person name="Bogden R."/>
            <person name="Skolnick M."/>
            <person name="Sgaramella V."/>
            <person name="Bhatnagar S.K."/>
            <person name="Fontana P."/>
            <person name="Gutin A."/>
            <person name="Van de Peer Y."/>
            <person name="Salamini F."/>
            <person name="Viola R."/>
        </authorList>
    </citation>
    <scope>NUCLEOTIDE SEQUENCE</scope>
</reference>
<keyword evidence="2" id="KW-0472">Membrane</keyword>
<keyword evidence="2" id="KW-0812">Transmembrane</keyword>
<dbReference type="EMBL" id="AM474989">
    <property type="protein sequence ID" value="CAN75097.1"/>
    <property type="molecule type" value="Genomic_DNA"/>
</dbReference>
<dbReference type="AlphaFoldDB" id="A5BXQ9"/>
<name>A5BXQ9_VITVI</name>
<proteinExistence type="predicted"/>
<gene>
    <name evidence="3" type="ORF">VITISV_011597</name>
</gene>
<organism evidence="3">
    <name type="scientific">Vitis vinifera</name>
    <name type="common">Grape</name>
    <dbReference type="NCBI Taxonomy" id="29760"/>
    <lineage>
        <taxon>Eukaryota</taxon>
        <taxon>Viridiplantae</taxon>
        <taxon>Streptophyta</taxon>
        <taxon>Embryophyta</taxon>
        <taxon>Tracheophyta</taxon>
        <taxon>Spermatophyta</taxon>
        <taxon>Magnoliopsida</taxon>
        <taxon>eudicotyledons</taxon>
        <taxon>Gunneridae</taxon>
        <taxon>Pentapetalae</taxon>
        <taxon>rosids</taxon>
        <taxon>Vitales</taxon>
        <taxon>Vitaceae</taxon>
        <taxon>Viteae</taxon>
        <taxon>Vitis</taxon>
    </lineage>
</organism>
<feature type="region of interest" description="Disordered" evidence="1">
    <location>
        <begin position="142"/>
        <end position="164"/>
    </location>
</feature>
<evidence type="ECO:0000256" key="1">
    <source>
        <dbReference type="SAM" id="MobiDB-lite"/>
    </source>
</evidence>
<sequence length="164" mass="18750">MRHFDLRFCIIVLINMAKSQIGGISWDLITWTKLLCFLLILAAFSFVSIEVPLTLFTCSFRTLHIRLRFGNRPLSAAVSFMASLIFPQPLFWYVYAVLLLLSFYPTARLVEHGLRSLQAAIPINQVYDVFISADVEVMNEPYPQQDEQSSETQDLEANIGDQQV</sequence>
<evidence type="ECO:0000256" key="2">
    <source>
        <dbReference type="SAM" id="Phobius"/>
    </source>
</evidence>
<accession>A5BXQ9</accession>
<keyword evidence="2" id="KW-1133">Transmembrane helix</keyword>
<feature type="transmembrane region" description="Helical" evidence="2">
    <location>
        <begin position="29"/>
        <end position="49"/>
    </location>
</feature>
<evidence type="ECO:0000313" key="3">
    <source>
        <dbReference type="EMBL" id="CAN75097.1"/>
    </source>
</evidence>